<gene>
    <name evidence="1" type="ORF">BST25_14720</name>
</gene>
<sequence length="65" mass="7313">MRYGGSSPLYVIGSGQRPWWDMIVVVEYPTPEAFLSMVTSEEYRVAHVHRAAALDRAELIATSPF</sequence>
<dbReference type="EMBL" id="MVHR01000020">
    <property type="protein sequence ID" value="ORA72488.1"/>
    <property type="molecule type" value="Genomic_DNA"/>
</dbReference>
<dbReference type="Gene3D" id="3.30.70.100">
    <property type="match status" value="1"/>
</dbReference>
<organism evidence="1 2">
    <name type="scientific">Mycobacterium heidelbergense</name>
    <dbReference type="NCBI Taxonomy" id="53376"/>
    <lineage>
        <taxon>Bacteria</taxon>
        <taxon>Bacillati</taxon>
        <taxon>Actinomycetota</taxon>
        <taxon>Actinomycetes</taxon>
        <taxon>Mycobacteriales</taxon>
        <taxon>Mycobacteriaceae</taxon>
        <taxon>Mycobacterium</taxon>
        <taxon>Mycobacterium simiae complex</taxon>
    </lineage>
</organism>
<dbReference type="STRING" id="53376.BST25_14720"/>
<dbReference type="InterPro" id="IPR011008">
    <property type="entry name" value="Dimeric_a/b-barrel"/>
</dbReference>
<name>A0A1X0DJC8_MYCHE</name>
<comment type="caution">
    <text evidence="1">The sequence shown here is derived from an EMBL/GenBank/DDBJ whole genome shotgun (WGS) entry which is preliminary data.</text>
</comment>
<evidence type="ECO:0008006" key="3">
    <source>
        <dbReference type="Google" id="ProtNLM"/>
    </source>
</evidence>
<evidence type="ECO:0000313" key="2">
    <source>
        <dbReference type="Proteomes" id="UP000192566"/>
    </source>
</evidence>
<keyword evidence="2" id="KW-1185">Reference proteome</keyword>
<protein>
    <recommendedName>
        <fullName evidence="3">DUF1330 domain-containing protein</fullName>
    </recommendedName>
</protein>
<reference evidence="1 2" key="1">
    <citation type="submission" date="2017-02" db="EMBL/GenBank/DDBJ databases">
        <title>The new phylogeny of genus Mycobacterium.</title>
        <authorList>
            <person name="Tortoli E."/>
            <person name="Trovato A."/>
            <person name="Cirillo D.M."/>
        </authorList>
    </citation>
    <scope>NUCLEOTIDE SEQUENCE [LARGE SCALE GENOMIC DNA]</scope>
    <source>
        <strain evidence="1 2">DSM 44471</strain>
    </source>
</reference>
<dbReference type="SUPFAM" id="SSF54909">
    <property type="entry name" value="Dimeric alpha+beta barrel"/>
    <property type="match status" value="1"/>
</dbReference>
<accession>A0A1X0DJC8</accession>
<dbReference type="Proteomes" id="UP000192566">
    <property type="component" value="Unassembled WGS sequence"/>
</dbReference>
<evidence type="ECO:0000313" key="1">
    <source>
        <dbReference type="EMBL" id="ORA72488.1"/>
    </source>
</evidence>
<proteinExistence type="predicted"/>
<dbReference type="AlphaFoldDB" id="A0A1X0DJC8"/>